<dbReference type="EMBL" id="CP003273">
    <property type="protein sequence ID" value="AGL00116.1"/>
    <property type="molecule type" value="Genomic_DNA"/>
</dbReference>
<dbReference type="STRING" id="767817.Desgi_0551"/>
<protein>
    <submittedName>
        <fullName evidence="2">Transposase</fullName>
    </submittedName>
</protein>
<name>R4KKF6_9FIRM</name>
<dbReference type="InterPro" id="IPR001584">
    <property type="entry name" value="Integrase_cat-core"/>
</dbReference>
<dbReference type="KEGG" id="dgi:Desgi_0551"/>
<reference evidence="2 3" key="1">
    <citation type="submission" date="2012-01" db="EMBL/GenBank/DDBJ databases">
        <title>Complete sequence of Desulfotomaculum gibsoniae DSM 7213.</title>
        <authorList>
            <consortium name="US DOE Joint Genome Institute"/>
            <person name="Lucas S."/>
            <person name="Han J."/>
            <person name="Lapidus A."/>
            <person name="Cheng J.-F."/>
            <person name="Goodwin L."/>
            <person name="Pitluck S."/>
            <person name="Peters L."/>
            <person name="Ovchinnikova G."/>
            <person name="Teshima H."/>
            <person name="Detter J.C."/>
            <person name="Han C."/>
            <person name="Tapia R."/>
            <person name="Land M."/>
            <person name="Hauser L."/>
            <person name="Kyrpides N."/>
            <person name="Ivanova N."/>
            <person name="Pagani I."/>
            <person name="Parshina S."/>
            <person name="Plugge C."/>
            <person name="Muyzer G."/>
            <person name="Kuever J."/>
            <person name="Ivanova A."/>
            <person name="Nazina T."/>
            <person name="Klenk H.-P."/>
            <person name="Brambilla E."/>
            <person name="Spring S."/>
            <person name="Stams A.F."/>
            <person name="Woyke T."/>
        </authorList>
    </citation>
    <scope>NUCLEOTIDE SEQUENCE [LARGE SCALE GENOMIC DNA]</scope>
    <source>
        <strain evidence="2 3">DSM 7213</strain>
    </source>
</reference>
<dbReference type="Pfam" id="PF00665">
    <property type="entry name" value="rve"/>
    <property type="match status" value="1"/>
</dbReference>
<dbReference type="HOGENOM" id="CLU_038364_0_0_9"/>
<dbReference type="PROSITE" id="PS50994">
    <property type="entry name" value="INTEGRASE"/>
    <property type="match status" value="1"/>
</dbReference>
<dbReference type="Proteomes" id="UP000013520">
    <property type="component" value="Chromosome"/>
</dbReference>
<dbReference type="SUPFAM" id="SSF53098">
    <property type="entry name" value="Ribonuclease H-like"/>
    <property type="match status" value="1"/>
</dbReference>
<evidence type="ECO:0000259" key="1">
    <source>
        <dbReference type="PROSITE" id="PS50994"/>
    </source>
</evidence>
<organism evidence="2 3">
    <name type="scientific">Desulfoscipio gibsoniae DSM 7213</name>
    <dbReference type="NCBI Taxonomy" id="767817"/>
    <lineage>
        <taxon>Bacteria</taxon>
        <taxon>Bacillati</taxon>
        <taxon>Bacillota</taxon>
        <taxon>Clostridia</taxon>
        <taxon>Eubacteriales</taxon>
        <taxon>Desulfallaceae</taxon>
        <taxon>Desulfoscipio</taxon>
    </lineage>
</organism>
<dbReference type="AlphaFoldDB" id="R4KKF6"/>
<gene>
    <name evidence="2" type="ORF">Desgi_0551</name>
</gene>
<dbReference type="Pfam" id="PF09299">
    <property type="entry name" value="Mu-transpos_C"/>
    <property type="match status" value="1"/>
</dbReference>
<dbReference type="SUPFAM" id="SSF46689">
    <property type="entry name" value="Homeodomain-like"/>
    <property type="match status" value="1"/>
</dbReference>
<dbReference type="eggNOG" id="COG2801">
    <property type="taxonomic scope" value="Bacteria"/>
</dbReference>
<sequence length="437" mass="50606">MKIMVSRLAYPSQGGYNQVDESIREKIALFRYGIIAPLLNEQVDREAYLAEQSAKKHEVPHYGERTYAAKTILEWLLLYRRQGFDGLKPARRSDRGQLRTLSSDQQDYVLALRKERLWMPVTVFYDQLIEQGEVFPKEVSYSTIHRFLKKQGLLGKETPKTPERKRFAHAKVNALWQTDASEGPRLRIGGKVVRTYLIAFIDDCSRLVPYAMFVPSEKFDGLRMVMKEALIRRGIPKMVYTDNGKIFRSQIMQFACASLGIQLLHTQAYDPQAKGKIERMFRTCKTRFYTLLKASPVSSLDELNERFWRWLEEDYHRKPHASLDGRMPLEVYLSQVDSIRTVDDPLALDSVFLKRAFRKVKHDATFSLENRLYEVPDIFAGQKVELRYDESGVHLYEDGKVVAQAVEVSFHDNAHVKRQRSSLSFKELHAKEGGDGV</sequence>
<keyword evidence="3" id="KW-1185">Reference proteome</keyword>
<dbReference type="InterPro" id="IPR036397">
    <property type="entry name" value="RNaseH_sf"/>
</dbReference>
<dbReference type="GO" id="GO:0015074">
    <property type="term" value="P:DNA integration"/>
    <property type="evidence" value="ECO:0007669"/>
    <property type="project" value="InterPro"/>
</dbReference>
<dbReference type="InterPro" id="IPR009057">
    <property type="entry name" value="Homeodomain-like_sf"/>
</dbReference>
<proteinExistence type="predicted"/>
<accession>R4KKF6</accession>
<dbReference type="InterPro" id="IPR012337">
    <property type="entry name" value="RNaseH-like_sf"/>
</dbReference>
<dbReference type="PANTHER" id="PTHR35004:SF6">
    <property type="entry name" value="TRANSPOSASE"/>
    <property type="match status" value="1"/>
</dbReference>
<dbReference type="Gene3D" id="3.30.420.10">
    <property type="entry name" value="Ribonuclease H-like superfamily/Ribonuclease H"/>
    <property type="match status" value="1"/>
</dbReference>
<dbReference type="PANTHER" id="PTHR35004">
    <property type="entry name" value="TRANSPOSASE RV3428C-RELATED"/>
    <property type="match status" value="1"/>
</dbReference>
<dbReference type="GO" id="GO:0003676">
    <property type="term" value="F:nucleic acid binding"/>
    <property type="evidence" value="ECO:0007669"/>
    <property type="project" value="InterPro"/>
</dbReference>
<evidence type="ECO:0000313" key="3">
    <source>
        <dbReference type="Proteomes" id="UP000013520"/>
    </source>
</evidence>
<dbReference type="InterPro" id="IPR015378">
    <property type="entry name" value="Transposase-like_Mu_C"/>
</dbReference>
<feature type="domain" description="Integrase catalytic" evidence="1">
    <location>
        <begin position="158"/>
        <end position="336"/>
    </location>
</feature>
<evidence type="ECO:0000313" key="2">
    <source>
        <dbReference type="EMBL" id="AGL00116.1"/>
    </source>
</evidence>